<keyword evidence="5" id="KW-1185">Reference proteome</keyword>
<name>A0ABV0YXG9_9TELE</name>
<feature type="domain" description="Sema" evidence="3">
    <location>
        <begin position="1"/>
        <end position="118"/>
    </location>
</feature>
<dbReference type="PROSITE" id="PS51004">
    <property type="entry name" value="SEMA"/>
    <property type="match status" value="1"/>
</dbReference>
<dbReference type="PANTHER" id="PTHR11036:SF12">
    <property type="entry name" value="SEMAPHORIN-6A"/>
    <property type="match status" value="1"/>
</dbReference>
<dbReference type="EMBL" id="JAHRIP010047369">
    <property type="protein sequence ID" value="MEQ2298603.1"/>
    <property type="molecule type" value="Genomic_DNA"/>
</dbReference>
<proteinExistence type="predicted"/>
<evidence type="ECO:0000313" key="5">
    <source>
        <dbReference type="Proteomes" id="UP001469553"/>
    </source>
</evidence>
<dbReference type="Proteomes" id="UP001469553">
    <property type="component" value="Unassembled WGS sequence"/>
</dbReference>
<dbReference type="SUPFAM" id="SSF101912">
    <property type="entry name" value="Sema domain"/>
    <property type="match status" value="1"/>
</dbReference>
<keyword evidence="1" id="KW-0325">Glycoprotein</keyword>
<organism evidence="4 5">
    <name type="scientific">Ameca splendens</name>
    <dbReference type="NCBI Taxonomy" id="208324"/>
    <lineage>
        <taxon>Eukaryota</taxon>
        <taxon>Metazoa</taxon>
        <taxon>Chordata</taxon>
        <taxon>Craniata</taxon>
        <taxon>Vertebrata</taxon>
        <taxon>Euteleostomi</taxon>
        <taxon>Actinopterygii</taxon>
        <taxon>Neopterygii</taxon>
        <taxon>Teleostei</taxon>
        <taxon>Neoteleostei</taxon>
        <taxon>Acanthomorphata</taxon>
        <taxon>Ovalentaria</taxon>
        <taxon>Atherinomorphae</taxon>
        <taxon>Cyprinodontiformes</taxon>
        <taxon>Goodeidae</taxon>
        <taxon>Ameca</taxon>
    </lineage>
</organism>
<evidence type="ECO:0000256" key="2">
    <source>
        <dbReference type="PROSITE-ProRule" id="PRU00352"/>
    </source>
</evidence>
<dbReference type="InterPro" id="IPR001627">
    <property type="entry name" value="Semap_dom"/>
</dbReference>
<dbReference type="InterPro" id="IPR027231">
    <property type="entry name" value="Semaphorin"/>
</dbReference>
<dbReference type="PANTHER" id="PTHR11036">
    <property type="entry name" value="SEMAPHORIN"/>
    <property type="match status" value="1"/>
</dbReference>
<protein>
    <submittedName>
        <fullName evidence="4">Semaphorin-6A</fullName>
    </submittedName>
</protein>
<evidence type="ECO:0000259" key="3">
    <source>
        <dbReference type="PROSITE" id="PS51004"/>
    </source>
</evidence>
<comment type="caution">
    <text evidence="2">Lacks conserved residue(s) required for the propagation of feature annotation.</text>
</comment>
<sequence length="118" mass="13502">MFEGRLTAWLALISAGTKNPAAGRPWPSRDTVSTETVWQRRDHIYTVDTETANSDEIFFSKKITWKSRQADVDTCRMKGKHKDECHNFIKVLLQQNDDTLFVCGTNAFNPSCRTYKVG</sequence>
<reference evidence="4 5" key="1">
    <citation type="submission" date="2021-06" db="EMBL/GenBank/DDBJ databases">
        <authorList>
            <person name="Palmer J.M."/>
        </authorList>
    </citation>
    <scope>NUCLEOTIDE SEQUENCE [LARGE SCALE GENOMIC DNA]</scope>
    <source>
        <strain evidence="4 5">AS_MEX2019</strain>
        <tissue evidence="4">Muscle</tissue>
    </source>
</reference>
<evidence type="ECO:0000256" key="1">
    <source>
        <dbReference type="ARBA" id="ARBA00023180"/>
    </source>
</evidence>
<dbReference type="InterPro" id="IPR015943">
    <property type="entry name" value="WD40/YVTN_repeat-like_dom_sf"/>
</dbReference>
<accession>A0ABV0YXG9</accession>
<comment type="caution">
    <text evidence="4">The sequence shown here is derived from an EMBL/GenBank/DDBJ whole genome shotgun (WGS) entry which is preliminary data.</text>
</comment>
<dbReference type="Gene3D" id="2.130.10.10">
    <property type="entry name" value="YVTN repeat-like/Quinoprotein amine dehydrogenase"/>
    <property type="match status" value="1"/>
</dbReference>
<evidence type="ECO:0000313" key="4">
    <source>
        <dbReference type="EMBL" id="MEQ2298603.1"/>
    </source>
</evidence>
<gene>
    <name evidence="4" type="primary">SEMA6A_2</name>
    <name evidence="4" type="ORF">AMECASPLE_006939</name>
</gene>
<dbReference type="InterPro" id="IPR036352">
    <property type="entry name" value="Semap_dom_sf"/>
</dbReference>